<keyword evidence="4" id="KW-0808">Transferase</keyword>
<evidence type="ECO:0000256" key="10">
    <source>
        <dbReference type="SAM" id="MobiDB-lite"/>
    </source>
</evidence>
<evidence type="ECO:0000256" key="3">
    <source>
        <dbReference type="ARBA" id="ARBA00022676"/>
    </source>
</evidence>
<evidence type="ECO:0000256" key="5">
    <source>
        <dbReference type="ARBA" id="ARBA00022801"/>
    </source>
</evidence>
<dbReference type="InterPro" id="IPR036779">
    <property type="entry name" value="LysM_dom_sf"/>
</dbReference>
<gene>
    <name evidence="13" type="ORF">ENS64_04395</name>
</gene>
<evidence type="ECO:0000256" key="9">
    <source>
        <dbReference type="PROSITE-ProRule" id="PRU01373"/>
    </source>
</evidence>
<feature type="domain" description="L,D-TPase catalytic" evidence="12">
    <location>
        <begin position="307"/>
        <end position="427"/>
    </location>
</feature>
<feature type="active site" description="Nucleophile" evidence="9">
    <location>
        <position position="403"/>
    </location>
</feature>
<dbReference type="SUPFAM" id="SSF54106">
    <property type="entry name" value="LysM domain"/>
    <property type="match status" value="1"/>
</dbReference>
<reference evidence="13" key="1">
    <citation type="journal article" date="2020" name="mSystems">
        <title>Genome- and Community-Level Interaction Insights into Carbon Utilization and Element Cycling Functions of Hydrothermarchaeota in Hydrothermal Sediment.</title>
        <authorList>
            <person name="Zhou Z."/>
            <person name="Liu Y."/>
            <person name="Xu W."/>
            <person name="Pan J."/>
            <person name="Luo Z.H."/>
            <person name="Li M."/>
        </authorList>
    </citation>
    <scope>NUCLEOTIDE SEQUENCE [LARGE SCALE GENOMIC DNA]</scope>
    <source>
        <strain evidence="13">SpSt-508</strain>
    </source>
</reference>
<comment type="similarity">
    <text evidence="2">Belongs to the YkuD family.</text>
</comment>
<evidence type="ECO:0000256" key="8">
    <source>
        <dbReference type="ARBA" id="ARBA00023316"/>
    </source>
</evidence>
<comment type="pathway">
    <text evidence="1 9">Cell wall biogenesis; peptidoglycan biosynthesis.</text>
</comment>
<evidence type="ECO:0000256" key="6">
    <source>
        <dbReference type="ARBA" id="ARBA00022960"/>
    </source>
</evidence>
<feature type="region of interest" description="Disordered" evidence="10">
    <location>
        <begin position="1"/>
        <end position="40"/>
    </location>
</feature>
<dbReference type="PANTHER" id="PTHR30582:SF24">
    <property type="entry name" value="L,D-TRANSPEPTIDASE ERFK_SRFK-RELATED"/>
    <property type="match status" value="1"/>
</dbReference>
<keyword evidence="6 9" id="KW-0133">Cell shape</keyword>
<evidence type="ECO:0000313" key="13">
    <source>
        <dbReference type="EMBL" id="HGT38488.1"/>
    </source>
</evidence>
<dbReference type="InterPro" id="IPR018392">
    <property type="entry name" value="LysM"/>
</dbReference>
<dbReference type="CDD" id="cd00118">
    <property type="entry name" value="LysM"/>
    <property type="match status" value="1"/>
</dbReference>
<organism evidence="13">
    <name type="scientific">Schlesneria paludicola</name>
    <dbReference type="NCBI Taxonomy" id="360056"/>
    <lineage>
        <taxon>Bacteria</taxon>
        <taxon>Pseudomonadati</taxon>
        <taxon>Planctomycetota</taxon>
        <taxon>Planctomycetia</taxon>
        <taxon>Planctomycetales</taxon>
        <taxon>Planctomycetaceae</taxon>
        <taxon>Schlesneria</taxon>
    </lineage>
</organism>
<dbReference type="SUPFAM" id="SSF141523">
    <property type="entry name" value="L,D-transpeptidase catalytic domain-like"/>
    <property type="match status" value="1"/>
</dbReference>
<dbReference type="AlphaFoldDB" id="A0A7C4QPV7"/>
<dbReference type="PROSITE" id="PS51782">
    <property type="entry name" value="LYSM"/>
    <property type="match status" value="1"/>
</dbReference>
<dbReference type="Pfam" id="PF01476">
    <property type="entry name" value="LysM"/>
    <property type="match status" value="1"/>
</dbReference>
<evidence type="ECO:0000256" key="2">
    <source>
        <dbReference type="ARBA" id="ARBA00005992"/>
    </source>
</evidence>
<keyword evidence="3" id="KW-0328">Glycosyltransferase</keyword>
<dbReference type="UniPathway" id="UPA00219"/>
<dbReference type="GO" id="GO:0018104">
    <property type="term" value="P:peptidoglycan-protein cross-linking"/>
    <property type="evidence" value="ECO:0007669"/>
    <property type="project" value="TreeGrafter"/>
</dbReference>
<dbReference type="Pfam" id="PF03734">
    <property type="entry name" value="YkuD"/>
    <property type="match status" value="1"/>
</dbReference>
<dbReference type="PROSITE" id="PS52029">
    <property type="entry name" value="LD_TPASE"/>
    <property type="match status" value="1"/>
</dbReference>
<dbReference type="GO" id="GO:0008360">
    <property type="term" value="P:regulation of cell shape"/>
    <property type="evidence" value="ECO:0007669"/>
    <property type="project" value="UniProtKB-UniRule"/>
</dbReference>
<dbReference type="Gene3D" id="2.40.440.10">
    <property type="entry name" value="L,D-transpeptidase catalytic domain-like"/>
    <property type="match status" value="1"/>
</dbReference>
<dbReference type="InterPro" id="IPR038063">
    <property type="entry name" value="Transpep_catalytic_dom"/>
</dbReference>
<name>A0A7C4QPV7_9PLAN</name>
<sequence>MLQGGSRPSEPIPLEPPCEGGDQEERPCLPSGGRSSQGGVNMGPVRGVTLAGVVFCAGIGLGLAWRLGWLPIEFLAPETGVVDELSPAADNGRDEPLPLPSGQLADSNPVSEPEEEQTHFEGLTEPPPLSAPLARPTVVTRARTEPETPLAVPPNRLTPPPDAVPALANQTAPPSVRGASYQSVAEVPAAAPATSSTASSAPPALTEIDRHLEAGEILAAHKELSKIYWKEPGRREEIRARIEDTARRIFFAPQPHFIEPYVVQPGDRLETIASRYKLSWEYVSRLNQVAPQRIRAGQRLKVVRGPFGAVVELGDYSLTVHLQGYYVKRYPVGIGKDGATPVGKFAVLNKVVNPQYTDPDGRVIDGDDPHNPLGERWIDLGNSYGIHGTIDPASVGQAASRGCVRLRDTDVIEVYDFLIVGSEVVIRP</sequence>
<accession>A0A7C4QPV7</accession>
<dbReference type="Gene3D" id="3.10.350.10">
    <property type="entry name" value="LysM domain"/>
    <property type="match status" value="1"/>
</dbReference>
<keyword evidence="8 9" id="KW-0961">Cell wall biogenesis/degradation</keyword>
<proteinExistence type="inferred from homology"/>
<dbReference type="GO" id="GO:0016757">
    <property type="term" value="F:glycosyltransferase activity"/>
    <property type="evidence" value="ECO:0007669"/>
    <property type="project" value="UniProtKB-KW"/>
</dbReference>
<evidence type="ECO:0000256" key="4">
    <source>
        <dbReference type="ARBA" id="ARBA00022679"/>
    </source>
</evidence>
<dbReference type="GO" id="GO:0005576">
    <property type="term" value="C:extracellular region"/>
    <property type="evidence" value="ECO:0007669"/>
    <property type="project" value="TreeGrafter"/>
</dbReference>
<dbReference type="PANTHER" id="PTHR30582">
    <property type="entry name" value="L,D-TRANSPEPTIDASE"/>
    <property type="match status" value="1"/>
</dbReference>
<protein>
    <submittedName>
        <fullName evidence="13">LysM peptidoglycan-binding domain-containing protein</fullName>
    </submittedName>
</protein>
<feature type="active site" description="Proton donor/acceptor" evidence="9">
    <location>
        <position position="387"/>
    </location>
</feature>
<keyword evidence="5" id="KW-0378">Hydrolase</keyword>
<dbReference type="InterPro" id="IPR050979">
    <property type="entry name" value="LD-transpeptidase"/>
</dbReference>
<dbReference type="SMART" id="SM00257">
    <property type="entry name" value="LysM"/>
    <property type="match status" value="1"/>
</dbReference>
<feature type="domain" description="LysM" evidence="11">
    <location>
        <begin position="259"/>
        <end position="302"/>
    </location>
</feature>
<keyword evidence="7 9" id="KW-0573">Peptidoglycan synthesis</keyword>
<dbReference type="GO" id="GO:0071972">
    <property type="term" value="F:peptidoglycan L,D-transpeptidase activity"/>
    <property type="evidence" value="ECO:0007669"/>
    <property type="project" value="TreeGrafter"/>
</dbReference>
<feature type="region of interest" description="Disordered" evidence="10">
    <location>
        <begin position="85"/>
        <end position="175"/>
    </location>
</feature>
<evidence type="ECO:0000256" key="1">
    <source>
        <dbReference type="ARBA" id="ARBA00004752"/>
    </source>
</evidence>
<evidence type="ECO:0000259" key="12">
    <source>
        <dbReference type="PROSITE" id="PS52029"/>
    </source>
</evidence>
<comment type="caution">
    <text evidence="13">The sequence shown here is derived from an EMBL/GenBank/DDBJ whole genome shotgun (WGS) entry which is preliminary data.</text>
</comment>
<evidence type="ECO:0000256" key="7">
    <source>
        <dbReference type="ARBA" id="ARBA00022984"/>
    </source>
</evidence>
<dbReference type="EMBL" id="DSVQ01000009">
    <property type="protein sequence ID" value="HGT38488.1"/>
    <property type="molecule type" value="Genomic_DNA"/>
</dbReference>
<dbReference type="CDD" id="cd16913">
    <property type="entry name" value="YkuD_like"/>
    <property type="match status" value="1"/>
</dbReference>
<dbReference type="GO" id="GO:0071555">
    <property type="term" value="P:cell wall organization"/>
    <property type="evidence" value="ECO:0007669"/>
    <property type="project" value="UniProtKB-UniRule"/>
</dbReference>
<evidence type="ECO:0000259" key="11">
    <source>
        <dbReference type="PROSITE" id="PS51782"/>
    </source>
</evidence>
<dbReference type="InterPro" id="IPR005490">
    <property type="entry name" value="LD_TPept_cat_dom"/>
</dbReference>